<dbReference type="InParanoid" id="A0A316VP36"/>
<protein>
    <submittedName>
        <fullName evidence="1">Uncharacterized protein</fullName>
    </submittedName>
</protein>
<dbReference type="EMBL" id="KZ819470">
    <property type="protein sequence ID" value="PWN39399.1"/>
    <property type="molecule type" value="Genomic_DNA"/>
</dbReference>
<gene>
    <name evidence="1" type="ORF">IE81DRAFT_31849</name>
</gene>
<accession>A0A316VP36</accession>
<evidence type="ECO:0000313" key="2">
    <source>
        <dbReference type="Proteomes" id="UP000245783"/>
    </source>
</evidence>
<dbReference type="AlphaFoldDB" id="A0A316VP36"/>
<proteinExistence type="predicted"/>
<dbReference type="Proteomes" id="UP000245783">
    <property type="component" value="Unassembled WGS sequence"/>
</dbReference>
<sequence>MWFSNCAHTEYKLRRSCAAAMRAALGSAGLAGLFVTLQLCSVHAQLAAHAGCWLLAAVRKARRQRGSACI</sequence>
<dbReference type="GeneID" id="37034478"/>
<dbReference type="RefSeq" id="XP_025366559.1">
    <property type="nucleotide sequence ID" value="XM_025512608.1"/>
</dbReference>
<evidence type="ECO:0000313" key="1">
    <source>
        <dbReference type="EMBL" id="PWN39399.1"/>
    </source>
</evidence>
<keyword evidence="2" id="KW-1185">Reference proteome</keyword>
<name>A0A316VP36_9BASI</name>
<reference evidence="1 2" key="1">
    <citation type="journal article" date="2018" name="Mol. Biol. Evol.">
        <title>Broad Genomic Sampling Reveals a Smut Pathogenic Ancestry of the Fungal Clade Ustilaginomycotina.</title>
        <authorList>
            <person name="Kijpornyongpan T."/>
            <person name="Mondo S.J."/>
            <person name="Barry K."/>
            <person name="Sandor L."/>
            <person name="Lee J."/>
            <person name="Lipzen A."/>
            <person name="Pangilinan J."/>
            <person name="LaButti K."/>
            <person name="Hainaut M."/>
            <person name="Henrissat B."/>
            <person name="Grigoriev I.V."/>
            <person name="Spatafora J.W."/>
            <person name="Aime M.C."/>
        </authorList>
    </citation>
    <scope>NUCLEOTIDE SEQUENCE [LARGE SCALE GENOMIC DNA]</scope>
    <source>
        <strain evidence="1 2">MCA 4658</strain>
    </source>
</reference>
<organism evidence="1 2">
    <name type="scientific">Ceraceosorus guamensis</name>
    <dbReference type="NCBI Taxonomy" id="1522189"/>
    <lineage>
        <taxon>Eukaryota</taxon>
        <taxon>Fungi</taxon>
        <taxon>Dikarya</taxon>
        <taxon>Basidiomycota</taxon>
        <taxon>Ustilaginomycotina</taxon>
        <taxon>Exobasidiomycetes</taxon>
        <taxon>Ceraceosorales</taxon>
        <taxon>Ceraceosoraceae</taxon>
        <taxon>Ceraceosorus</taxon>
    </lineage>
</organism>